<accession>A0A7T8H2K0</accession>
<feature type="non-terminal residue" evidence="2">
    <location>
        <position position="1"/>
    </location>
</feature>
<keyword evidence="3" id="KW-1185">Reference proteome</keyword>
<gene>
    <name evidence="2" type="ORF">FKW44_016884</name>
</gene>
<sequence>GISAPASRRPCSELLCSKLEVDFRCLSYNHRQRGFQIQSLSGGVRHPLGQRRSSPTHRRTPNGSTAEGQ</sequence>
<evidence type="ECO:0000313" key="3">
    <source>
        <dbReference type="Proteomes" id="UP000595437"/>
    </source>
</evidence>
<feature type="non-terminal residue" evidence="2">
    <location>
        <position position="69"/>
    </location>
</feature>
<proteinExistence type="predicted"/>
<dbReference type="AlphaFoldDB" id="A0A7T8H2K0"/>
<dbReference type="EMBL" id="CP045900">
    <property type="protein sequence ID" value="QQP42273.1"/>
    <property type="molecule type" value="Genomic_DNA"/>
</dbReference>
<feature type="region of interest" description="Disordered" evidence="1">
    <location>
        <begin position="37"/>
        <end position="69"/>
    </location>
</feature>
<protein>
    <submittedName>
        <fullName evidence="2">Rogdi</fullName>
    </submittedName>
</protein>
<evidence type="ECO:0000256" key="1">
    <source>
        <dbReference type="SAM" id="MobiDB-lite"/>
    </source>
</evidence>
<evidence type="ECO:0000313" key="2">
    <source>
        <dbReference type="EMBL" id="QQP42273.1"/>
    </source>
</evidence>
<reference evidence="3" key="1">
    <citation type="submission" date="2021-01" db="EMBL/GenBank/DDBJ databases">
        <title>Caligus Genome Assembly.</title>
        <authorList>
            <person name="Gallardo-Escarate C."/>
        </authorList>
    </citation>
    <scope>NUCLEOTIDE SEQUENCE [LARGE SCALE GENOMIC DNA]</scope>
</reference>
<organism evidence="2 3">
    <name type="scientific">Caligus rogercresseyi</name>
    <name type="common">Sea louse</name>
    <dbReference type="NCBI Taxonomy" id="217165"/>
    <lineage>
        <taxon>Eukaryota</taxon>
        <taxon>Metazoa</taxon>
        <taxon>Ecdysozoa</taxon>
        <taxon>Arthropoda</taxon>
        <taxon>Crustacea</taxon>
        <taxon>Multicrustacea</taxon>
        <taxon>Hexanauplia</taxon>
        <taxon>Copepoda</taxon>
        <taxon>Siphonostomatoida</taxon>
        <taxon>Caligidae</taxon>
        <taxon>Caligus</taxon>
    </lineage>
</organism>
<name>A0A7T8H2K0_CALRO</name>
<dbReference type="Proteomes" id="UP000595437">
    <property type="component" value="Chromosome 11"/>
</dbReference>